<evidence type="ECO:0000256" key="4">
    <source>
        <dbReference type="ARBA" id="ARBA00022801"/>
    </source>
</evidence>
<evidence type="ECO:0000256" key="1">
    <source>
        <dbReference type="ARBA" id="ARBA00009998"/>
    </source>
</evidence>
<reference evidence="7" key="1">
    <citation type="submission" date="2014-07" db="EMBL/GenBank/DDBJ databases">
        <authorList>
            <person name="Urmite Genomes Urmite Genomes"/>
        </authorList>
    </citation>
    <scope>NUCLEOTIDE SEQUENCE</scope>
    <source>
        <strain evidence="7">13S34_air</strain>
    </source>
</reference>
<dbReference type="SUPFAM" id="SSF116842">
    <property type="entry name" value="XseB-like"/>
    <property type="match status" value="1"/>
</dbReference>
<evidence type="ECO:0000256" key="2">
    <source>
        <dbReference type="ARBA" id="ARBA00022490"/>
    </source>
</evidence>
<comment type="subunit">
    <text evidence="6">Heterooligomer composed of large and small subunits.</text>
</comment>
<keyword evidence="4 6" id="KW-0378">Hydrolase</keyword>
<evidence type="ECO:0000313" key="7">
    <source>
        <dbReference type="EMBL" id="CEA04998.1"/>
    </source>
</evidence>
<dbReference type="EC" id="3.1.11.6" evidence="6"/>
<evidence type="ECO:0000256" key="5">
    <source>
        <dbReference type="ARBA" id="ARBA00022839"/>
    </source>
</evidence>
<keyword evidence="5 6" id="KW-0269">Exonuclease</keyword>
<dbReference type="Gene3D" id="1.10.287.1040">
    <property type="entry name" value="Exonuclease VII, small subunit"/>
    <property type="match status" value="1"/>
</dbReference>
<dbReference type="HOGENOM" id="CLU_145918_3_2_9"/>
<dbReference type="PATRIC" id="fig|1461583.4.peg.2166"/>
<dbReference type="InterPro" id="IPR037004">
    <property type="entry name" value="Exonuc_VII_ssu_sf"/>
</dbReference>
<dbReference type="GO" id="GO:0009318">
    <property type="term" value="C:exodeoxyribonuclease VII complex"/>
    <property type="evidence" value="ECO:0007669"/>
    <property type="project" value="UniProtKB-UniRule"/>
</dbReference>
<comment type="subcellular location">
    <subcellularLocation>
        <location evidence="6">Cytoplasm</location>
    </subcellularLocation>
</comment>
<dbReference type="PANTHER" id="PTHR34137:SF1">
    <property type="entry name" value="EXODEOXYRIBONUCLEASE 7 SMALL SUBUNIT"/>
    <property type="match status" value="1"/>
</dbReference>
<dbReference type="NCBIfam" id="TIGR01280">
    <property type="entry name" value="xseB"/>
    <property type="match status" value="1"/>
</dbReference>
<dbReference type="PANTHER" id="PTHR34137">
    <property type="entry name" value="EXODEOXYRIBONUCLEASE 7 SMALL SUBUNIT"/>
    <property type="match status" value="1"/>
</dbReference>
<evidence type="ECO:0000256" key="3">
    <source>
        <dbReference type="ARBA" id="ARBA00022722"/>
    </source>
</evidence>
<dbReference type="GO" id="GO:0006308">
    <property type="term" value="P:DNA catabolic process"/>
    <property type="evidence" value="ECO:0007669"/>
    <property type="project" value="UniProtKB-UniRule"/>
</dbReference>
<dbReference type="PIRSF" id="PIRSF006488">
    <property type="entry name" value="Exonuc_VII_S"/>
    <property type="match status" value="1"/>
</dbReference>
<dbReference type="AlphaFoldDB" id="A0A078MC70"/>
<dbReference type="HAMAP" id="MF_00337">
    <property type="entry name" value="Exonuc_7_S"/>
    <property type="match status" value="1"/>
</dbReference>
<name>A0A078MC70_9BACL</name>
<dbReference type="GO" id="GO:0008855">
    <property type="term" value="F:exodeoxyribonuclease VII activity"/>
    <property type="evidence" value="ECO:0007669"/>
    <property type="project" value="UniProtKB-UniRule"/>
</dbReference>
<keyword evidence="2 6" id="KW-0963">Cytoplasm</keyword>
<dbReference type="EMBL" id="LN483076">
    <property type="protein sequence ID" value="CEA04998.1"/>
    <property type="molecule type" value="Genomic_DNA"/>
</dbReference>
<dbReference type="InterPro" id="IPR003761">
    <property type="entry name" value="Exonuc_VII_S"/>
</dbReference>
<gene>
    <name evidence="6 7" type="primary">xseB</name>
    <name evidence="7" type="ORF">BN1050_02249</name>
</gene>
<accession>A0A078MC70</accession>
<organism evidence="7">
    <name type="scientific">Metalysinibacillus saudimassiliensis</name>
    <dbReference type="NCBI Taxonomy" id="1461583"/>
    <lineage>
        <taxon>Bacteria</taxon>
        <taxon>Bacillati</taxon>
        <taxon>Bacillota</taxon>
        <taxon>Bacilli</taxon>
        <taxon>Bacillales</taxon>
        <taxon>Caryophanaceae</taxon>
        <taxon>Metalysinibacillus</taxon>
    </lineage>
</organism>
<comment type="catalytic activity">
    <reaction evidence="6">
        <text>Exonucleolytic cleavage in either 5'- to 3'- or 3'- to 5'-direction to yield nucleoside 5'-phosphates.</text>
        <dbReference type="EC" id="3.1.11.6"/>
    </reaction>
</comment>
<keyword evidence="3 6" id="KW-0540">Nuclease</keyword>
<comment type="similarity">
    <text evidence="1 6">Belongs to the XseB family.</text>
</comment>
<dbReference type="Pfam" id="PF02609">
    <property type="entry name" value="Exonuc_VII_S"/>
    <property type="match status" value="1"/>
</dbReference>
<proteinExistence type="inferred from homology"/>
<comment type="function">
    <text evidence="6">Bidirectionally degrades single-stranded DNA into large acid-insoluble oligonucleotides, which are then degraded further into small acid-soluble oligonucleotides.</text>
</comment>
<dbReference type="GO" id="GO:0005829">
    <property type="term" value="C:cytosol"/>
    <property type="evidence" value="ECO:0007669"/>
    <property type="project" value="TreeGrafter"/>
</dbReference>
<sequence>MSETVTFSGALTTLEEVVRKLESGEASLEEAVELYSKGMQLAQVCQEKLQVAEDKVAKIIDDSGNVAVFEEEQR</sequence>
<evidence type="ECO:0000256" key="6">
    <source>
        <dbReference type="HAMAP-Rule" id="MF_00337"/>
    </source>
</evidence>
<protein>
    <recommendedName>
        <fullName evidence="6">Exodeoxyribonuclease 7 small subunit</fullName>
        <ecNumber evidence="6">3.1.11.6</ecNumber>
    </recommendedName>
    <alternativeName>
        <fullName evidence="6">Exodeoxyribonuclease VII small subunit</fullName>
        <shortName evidence="6">Exonuclease VII small subunit</shortName>
    </alternativeName>
</protein>